<evidence type="ECO:0000256" key="9">
    <source>
        <dbReference type="SAM" id="Phobius"/>
    </source>
</evidence>
<protein>
    <recommendedName>
        <fullName evidence="11">G-protein coupled receptors family 1 profile domain-containing protein</fullName>
    </recommendedName>
</protein>
<keyword evidence="10" id="KW-0732">Signal</keyword>
<dbReference type="OMA" id="CRFAIRG"/>
<dbReference type="GO" id="GO:0004930">
    <property type="term" value="F:G protein-coupled receptor activity"/>
    <property type="evidence" value="ECO:0000318"/>
    <property type="project" value="GO_Central"/>
</dbReference>
<dbReference type="Gene3D" id="1.20.1070.10">
    <property type="entry name" value="Rhodopsin 7-helix transmembrane proteins"/>
    <property type="match status" value="1"/>
</dbReference>
<dbReference type="EMBL" id="DS469810">
    <property type="protein sequence ID" value="EDO32710.1"/>
    <property type="molecule type" value="Genomic_DNA"/>
</dbReference>
<feature type="non-terminal residue" evidence="12">
    <location>
        <position position="215"/>
    </location>
</feature>
<keyword evidence="6 8" id="KW-0675">Receptor</keyword>
<evidence type="ECO:0000256" key="6">
    <source>
        <dbReference type="ARBA" id="ARBA00023170"/>
    </source>
</evidence>
<feature type="signal peptide" evidence="10">
    <location>
        <begin position="1"/>
        <end position="20"/>
    </location>
</feature>
<dbReference type="PhylomeDB" id="A7SUA6"/>
<feature type="transmembrane region" description="Helical" evidence="9">
    <location>
        <begin position="140"/>
        <end position="164"/>
    </location>
</feature>
<keyword evidence="2 8" id="KW-0812">Transmembrane</keyword>
<name>A7SUA6_NEMVE</name>
<comment type="similarity">
    <text evidence="8">Belongs to the G-protein coupled receptor 1 family.</text>
</comment>
<dbReference type="GO" id="GO:0005886">
    <property type="term" value="C:plasma membrane"/>
    <property type="evidence" value="ECO:0000318"/>
    <property type="project" value="GO_Central"/>
</dbReference>
<evidence type="ECO:0000313" key="13">
    <source>
        <dbReference type="Proteomes" id="UP000001593"/>
    </source>
</evidence>
<sequence>MRTMANVFILNMAVSDLVVSVIDVPRKLQIAITMSYAYEVPSFDVVKVLCKILPFTRELSYSVSSLSAVMIGIDRYYAVICPMEQKPRVLSPKVTIPAIWLISALAYSTNLYTYKATKKEGAFYCSYRWHPLPEKEAEELFLLITFVLFVALPLVALVFVYSLIAVKMMNRSIPGATGAAVNSHRVRGNNKIIRLSIAITTAFFICWVPYYVLLL</sequence>
<dbReference type="eggNOG" id="KOG4219">
    <property type="taxonomic scope" value="Eukaryota"/>
</dbReference>
<keyword evidence="5 9" id="KW-0472">Membrane</keyword>
<dbReference type="PROSITE" id="PS50262">
    <property type="entry name" value="G_PROTEIN_RECEP_F1_2"/>
    <property type="match status" value="1"/>
</dbReference>
<dbReference type="HOGENOM" id="CLU_009579_6_0_1"/>
<evidence type="ECO:0000256" key="7">
    <source>
        <dbReference type="ARBA" id="ARBA00023224"/>
    </source>
</evidence>
<gene>
    <name evidence="12" type="ORF">NEMVEDRAFT_v1g42415</name>
</gene>
<dbReference type="SUPFAM" id="SSF81321">
    <property type="entry name" value="Family A G protein-coupled receptor-like"/>
    <property type="match status" value="1"/>
</dbReference>
<evidence type="ECO:0000256" key="5">
    <source>
        <dbReference type="ARBA" id="ARBA00023136"/>
    </source>
</evidence>
<dbReference type="STRING" id="45351.A7SUA6"/>
<keyword evidence="7 8" id="KW-0807">Transducer</keyword>
<feature type="transmembrane region" description="Helical" evidence="9">
    <location>
        <begin position="192"/>
        <end position="213"/>
    </location>
</feature>
<evidence type="ECO:0000313" key="12">
    <source>
        <dbReference type="EMBL" id="EDO32710.1"/>
    </source>
</evidence>
<dbReference type="PROSITE" id="PS00237">
    <property type="entry name" value="G_PROTEIN_RECEP_F1_1"/>
    <property type="match status" value="1"/>
</dbReference>
<dbReference type="Proteomes" id="UP000001593">
    <property type="component" value="Unassembled WGS sequence"/>
</dbReference>
<evidence type="ECO:0000256" key="10">
    <source>
        <dbReference type="SAM" id="SignalP"/>
    </source>
</evidence>
<dbReference type="InterPro" id="IPR000276">
    <property type="entry name" value="GPCR_Rhodpsn"/>
</dbReference>
<feature type="chain" id="PRO_5002715495" description="G-protein coupled receptors family 1 profile domain-containing protein" evidence="10">
    <location>
        <begin position="21"/>
        <end position="215"/>
    </location>
</feature>
<organism evidence="12 13">
    <name type="scientific">Nematostella vectensis</name>
    <name type="common">Starlet sea anemone</name>
    <dbReference type="NCBI Taxonomy" id="45351"/>
    <lineage>
        <taxon>Eukaryota</taxon>
        <taxon>Metazoa</taxon>
        <taxon>Cnidaria</taxon>
        <taxon>Anthozoa</taxon>
        <taxon>Hexacorallia</taxon>
        <taxon>Actiniaria</taxon>
        <taxon>Edwardsiidae</taxon>
        <taxon>Nematostella</taxon>
    </lineage>
</organism>
<dbReference type="AlphaFoldDB" id="A7SUA6"/>
<dbReference type="PRINTS" id="PR00237">
    <property type="entry name" value="GPCRRHODOPSN"/>
</dbReference>
<comment type="subcellular location">
    <subcellularLocation>
        <location evidence="1">Membrane</location>
        <topology evidence="1">Multi-pass membrane protein</topology>
    </subcellularLocation>
</comment>
<proteinExistence type="inferred from homology"/>
<dbReference type="GO" id="GO:0007186">
    <property type="term" value="P:G protein-coupled receptor signaling pathway"/>
    <property type="evidence" value="ECO:0000318"/>
    <property type="project" value="GO_Central"/>
</dbReference>
<dbReference type="KEGG" id="nve:5503866"/>
<keyword evidence="4 8" id="KW-0297">G-protein coupled receptor</keyword>
<evidence type="ECO:0000256" key="8">
    <source>
        <dbReference type="RuleBase" id="RU000688"/>
    </source>
</evidence>
<dbReference type="PANTHER" id="PTHR24243:SF208">
    <property type="entry name" value="PYROKININ-1 RECEPTOR"/>
    <property type="match status" value="1"/>
</dbReference>
<evidence type="ECO:0000256" key="2">
    <source>
        <dbReference type="ARBA" id="ARBA00022692"/>
    </source>
</evidence>
<evidence type="ECO:0000256" key="4">
    <source>
        <dbReference type="ARBA" id="ARBA00023040"/>
    </source>
</evidence>
<dbReference type="Pfam" id="PF00001">
    <property type="entry name" value="7tm_1"/>
    <property type="match status" value="1"/>
</dbReference>
<evidence type="ECO:0000259" key="11">
    <source>
        <dbReference type="PROSITE" id="PS50262"/>
    </source>
</evidence>
<evidence type="ECO:0000256" key="3">
    <source>
        <dbReference type="ARBA" id="ARBA00022989"/>
    </source>
</evidence>
<accession>A7SUA6</accession>
<keyword evidence="13" id="KW-1185">Reference proteome</keyword>
<reference evidence="12 13" key="1">
    <citation type="journal article" date="2007" name="Science">
        <title>Sea anemone genome reveals ancestral eumetazoan gene repertoire and genomic organization.</title>
        <authorList>
            <person name="Putnam N.H."/>
            <person name="Srivastava M."/>
            <person name="Hellsten U."/>
            <person name="Dirks B."/>
            <person name="Chapman J."/>
            <person name="Salamov A."/>
            <person name="Terry A."/>
            <person name="Shapiro H."/>
            <person name="Lindquist E."/>
            <person name="Kapitonov V.V."/>
            <person name="Jurka J."/>
            <person name="Genikhovich G."/>
            <person name="Grigoriev I.V."/>
            <person name="Lucas S.M."/>
            <person name="Steele R.E."/>
            <person name="Finnerty J.R."/>
            <person name="Technau U."/>
            <person name="Martindale M.Q."/>
            <person name="Rokhsar D.S."/>
        </authorList>
    </citation>
    <scope>NUCLEOTIDE SEQUENCE [LARGE SCALE GENOMIC DNA]</scope>
    <source>
        <strain evidence="13">CH2 X CH6</strain>
    </source>
</reference>
<evidence type="ECO:0000256" key="1">
    <source>
        <dbReference type="ARBA" id="ARBA00004141"/>
    </source>
</evidence>
<keyword evidence="3 9" id="KW-1133">Transmembrane helix</keyword>
<dbReference type="PANTHER" id="PTHR24243">
    <property type="entry name" value="G-PROTEIN COUPLED RECEPTOR"/>
    <property type="match status" value="1"/>
</dbReference>
<feature type="domain" description="G-protein coupled receptors family 1 profile" evidence="11">
    <location>
        <begin position="1"/>
        <end position="215"/>
    </location>
</feature>
<dbReference type="InterPro" id="IPR017452">
    <property type="entry name" value="GPCR_Rhodpsn_7TM"/>
</dbReference>
<dbReference type="OrthoDB" id="10037617at2759"/>
<dbReference type="InParanoid" id="A7SUA6"/>